<dbReference type="SUPFAM" id="SSF53649">
    <property type="entry name" value="Alkaline phosphatase-like"/>
    <property type="match status" value="1"/>
</dbReference>
<evidence type="ECO:0000259" key="4">
    <source>
        <dbReference type="Pfam" id="PF00884"/>
    </source>
</evidence>
<dbReference type="Proteomes" id="UP000011529">
    <property type="component" value="Unassembled WGS sequence"/>
</dbReference>
<reference evidence="5" key="1">
    <citation type="submission" date="2012-11" db="EMBL/GenBank/DDBJ databases">
        <title>Permanent draft genomes of Rhodopirellula europaea strain SH398 and 6C.</title>
        <authorList>
            <person name="Richter M."/>
            <person name="Richter-Heitmann T."/>
            <person name="Frank C."/>
            <person name="Harder J."/>
            <person name="Glockner F.O."/>
        </authorList>
    </citation>
    <scope>NUCLEOTIDE SEQUENCE</scope>
    <source>
        <strain evidence="5">6C</strain>
    </source>
</reference>
<sequence>MKRVVMGACLSLFACLFVLIAVSQSSAAETSPPNIVVVLVDDMGFSDLGCYGSEIETPHIDSLAENGLRFTQFYNSGRCCPTRASLMTGLHPHQVGIGHMTAPPGKTLIAPPAYQGHLNETCVTIPQVLKSKDYHTFMTGKWHLGHASQDDWPMQRGFDRFYGGISGAFNYFKPGGDRGMTDGNKAVATEDGFYATDAFTDIACEYISDATQADDKPFFLYLAYNAPHWPLNAKVKDFEKYRGRYTAGWEAVMKARQAKQREIGLFGESLQPAPHVGPAWESLKPKKRDDLDAIMAAYAGCVDNIDQNIGRLVAHLKSIDQYENTLILFLSDNGACQEGGRLGFGDENMVRNPPFETTNGVRQGLAWANASNTPFRLYKHFLHEGGANTPLIAHWPGGIPAARRNSFVRQPAYLPDIMATCVELAGAEIPGDVPPCVGSSFANVLKGDSEAARRPIHDSPMFFEHEGNAAMRDGDWKLVREYRKPWELYNIAEDRTELNDLSAAESDRRDRMVAAWEAWATKTGVLFPERFNMYQKLKEQK</sequence>
<dbReference type="FunFam" id="3.40.720.10:FF:000047">
    <property type="entry name" value="Arylsulfatase"/>
    <property type="match status" value="1"/>
</dbReference>
<feature type="signal peptide" evidence="3">
    <location>
        <begin position="1"/>
        <end position="27"/>
    </location>
</feature>
<dbReference type="PROSITE" id="PS51257">
    <property type="entry name" value="PROKAR_LIPOPROTEIN"/>
    <property type="match status" value="1"/>
</dbReference>
<name>M2APX1_9BACT</name>
<proteinExistence type="inferred from homology"/>
<evidence type="ECO:0000313" key="5">
    <source>
        <dbReference type="EMBL" id="EMB19135.1"/>
    </source>
</evidence>
<dbReference type="InterPro" id="IPR050738">
    <property type="entry name" value="Sulfatase"/>
</dbReference>
<dbReference type="AlphaFoldDB" id="M2APX1"/>
<evidence type="ECO:0000256" key="2">
    <source>
        <dbReference type="ARBA" id="ARBA00022801"/>
    </source>
</evidence>
<evidence type="ECO:0000256" key="3">
    <source>
        <dbReference type="SAM" id="SignalP"/>
    </source>
</evidence>
<accession>M2APX1</accession>
<gene>
    <name evidence="5" type="ORF">RE6C_00253</name>
</gene>
<reference evidence="5" key="2">
    <citation type="journal article" date="2013" name="Mar. Genomics">
        <title>Expression of sulfatases in Rhodopirellula baltica and the diversity of sulfatases in the genus Rhodopirellula.</title>
        <authorList>
            <person name="Wegner C.E."/>
            <person name="Richter-Heitmann T."/>
            <person name="Klindworth A."/>
            <person name="Klockow C."/>
            <person name="Richter M."/>
            <person name="Achstetter T."/>
            <person name="Glockner F.O."/>
            <person name="Harder J."/>
        </authorList>
    </citation>
    <scope>NUCLEOTIDE SEQUENCE [LARGE SCALE GENOMIC DNA]</scope>
    <source>
        <strain evidence="5">6C</strain>
    </source>
</reference>
<organism evidence="5 6">
    <name type="scientific">Rhodopirellula europaea 6C</name>
    <dbReference type="NCBI Taxonomy" id="1263867"/>
    <lineage>
        <taxon>Bacteria</taxon>
        <taxon>Pseudomonadati</taxon>
        <taxon>Planctomycetota</taxon>
        <taxon>Planctomycetia</taxon>
        <taxon>Pirellulales</taxon>
        <taxon>Pirellulaceae</taxon>
        <taxon>Rhodopirellula</taxon>
    </lineage>
</organism>
<keyword evidence="6" id="KW-1185">Reference proteome</keyword>
<comment type="caution">
    <text evidence="5">The sequence shown here is derived from an EMBL/GenBank/DDBJ whole genome shotgun (WGS) entry which is preliminary data.</text>
</comment>
<evidence type="ECO:0000256" key="1">
    <source>
        <dbReference type="ARBA" id="ARBA00008779"/>
    </source>
</evidence>
<keyword evidence="2" id="KW-0378">Hydrolase</keyword>
<dbReference type="PANTHER" id="PTHR42693">
    <property type="entry name" value="ARYLSULFATASE FAMILY MEMBER"/>
    <property type="match status" value="1"/>
</dbReference>
<dbReference type="Gene3D" id="3.40.720.10">
    <property type="entry name" value="Alkaline Phosphatase, subunit A"/>
    <property type="match status" value="1"/>
</dbReference>
<dbReference type="RefSeq" id="WP_008653088.1">
    <property type="nucleotide sequence ID" value="NZ_ANMO01000011.1"/>
</dbReference>
<dbReference type="Pfam" id="PF00884">
    <property type="entry name" value="Sulfatase"/>
    <property type="match status" value="1"/>
</dbReference>
<keyword evidence="3" id="KW-0732">Signal</keyword>
<dbReference type="PATRIC" id="fig|1263867.3.peg.276"/>
<dbReference type="Gene3D" id="3.30.1120.10">
    <property type="match status" value="1"/>
</dbReference>
<dbReference type="CDD" id="cd16025">
    <property type="entry name" value="PAS_like"/>
    <property type="match status" value="1"/>
</dbReference>
<dbReference type="FunFam" id="3.30.1120.10:FF:000008">
    <property type="entry name" value="Arylsulfatase"/>
    <property type="match status" value="1"/>
</dbReference>
<dbReference type="EMBL" id="ANMO01000011">
    <property type="protein sequence ID" value="EMB19135.1"/>
    <property type="molecule type" value="Genomic_DNA"/>
</dbReference>
<feature type="domain" description="Sulfatase N-terminal" evidence="4">
    <location>
        <begin position="33"/>
        <end position="426"/>
    </location>
</feature>
<feature type="chain" id="PRO_5004020590" evidence="3">
    <location>
        <begin position="28"/>
        <end position="541"/>
    </location>
</feature>
<dbReference type="PANTHER" id="PTHR42693:SF53">
    <property type="entry name" value="ENDO-4-O-SULFATASE"/>
    <property type="match status" value="1"/>
</dbReference>
<dbReference type="GO" id="GO:0004065">
    <property type="term" value="F:arylsulfatase activity"/>
    <property type="evidence" value="ECO:0007669"/>
    <property type="project" value="TreeGrafter"/>
</dbReference>
<dbReference type="InterPro" id="IPR000917">
    <property type="entry name" value="Sulfatase_N"/>
</dbReference>
<protein>
    <submittedName>
        <fullName evidence="5">Arylsulfatase</fullName>
    </submittedName>
</protein>
<dbReference type="InterPro" id="IPR017850">
    <property type="entry name" value="Alkaline_phosphatase_core_sf"/>
</dbReference>
<evidence type="ECO:0000313" key="6">
    <source>
        <dbReference type="Proteomes" id="UP000011529"/>
    </source>
</evidence>
<comment type="similarity">
    <text evidence="1">Belongs to the sulfatase family.</text>
</comment>